<protein>
    <recommendedName>
        <fullName evidence="3">DUF2180 family protein</fullName>
    </recommendedName>
</protein>
<comment type="caution">
    <text evidence="1">The sequence shown here is derived from an EMBL/GenBank/DDBJ whole genome shotgun (WGS) entry which is preliminary data.</text>
</comment>
<dbReference type="InterPro" id="IPR017211">
    <property type="entry name" value="UCP037465_Znf"/>
</dbReference>
<reference evidence="2" key="1">
    <citation type="submission" date="2015-07" db="EMBL/GenBank/DDBJ databases">
        <title>Draft genome sequence of Streptomyces sp. CMAA 1322, a bacterium isolated from Caatinga biome, from dry forest semiarid of Brazil.</title>
        <authorList>
            <person name="Santos S.N."/>
            <person name="Gacesa R."/>
            <person name="Taketani R.G."/>
            <person name="Long P.F."/>
            <person name="Melo I.S."/>
        </authorList>
    </citation>
    <scope>NUCLEOTIDE SEQUENCE [LARGE SCALE GENOMIC DNA]</scope>
    <source>
        <strain evidence="2">CMAA 1322</strain>
    </source>
</reference>
<proteinExistence type="predicted"/>
<dbReference type="AlphaFoldDB" id="A0A0K9XEM6"/>
<gene>
    <name evidence="1" type="ORF">AC230_15060</name>
</gene>
<evidence type="ECO:0008006" key="3">
    <source>
        <dbReference type="Google" id="ProtNLM"/>
    </source>
</evidence>
<keyword evidence="2" id="KW-1185">Reference proteome</keyword>
<evidence type="ECO:0000313" key="2">
    <source>
        <dbReference type="Proteomes" id="UP000037288"/>
    </source>
</evidence>
<name>A0A0K9XEM6_9ACTN</name>
<dbReference type="Proteomes" id="UP000037288">
    <property type="component" value="Unassembled WGS sequence"/>
</dbReference>
<dbReference type="PATRIC" id="fig|1678637.3.peg.3248"/>
<dbReference type="OrthoDB" id="4244404at2"/>
<dbReference type="EMBL" id="LFXA01000009">
    <property type="protein sequence ID" value="KNB51658.1"/>
    <property type="molecule type" value="Genomic_DNA"/>
</dbReference>
<organism evidence="1 2">
    <name type="scientific">Streptomyces caatingaensis</name>
    <dbReference type="NCBI Taxonomy" id="1678637"/>
    <lineage>
        <taxon>Bacteria</taxon>
        <taxon>Bacillati</taxon>
        <taxon>Actinomycetota</taxon>
        <taxon>Actinomycetes</taxon>
        <taxon>Kitasatosporales</taxon>
        <taxon>Streptomycetaceae</taxon>
        <taxon>Streptomyces</taxon>
    </lineage>
</organism>
<dbReference type="SUPFAM" id="SSF48695">
    <property type="entry name" value="Multiheme cytochromes"/>
    <property type="match status" value="1"/>
</dbReference>
<dbReference type="InterPro" id="IPR036280">
    <property type="entry name" value="Multihaem_cyt_sf"/>
</dbReference>
<accession>A0A0K9XEM6</accession>
<dbReference type="RefSeq" id="WP_049716669.1">
    <property type="nucleotide sequence ID" value="NZ_LFXA01000009.1"/>
</dbReference>
<evidence type="ECO:0000313" key="1">
    <source>
        <dbReference type="EMBL" id="KNB51658.1"/>
    </source>
</evidence>
<dbReference type="Pfam" id="PF09947">
    <property type="entry name" value="DUF2180"/>
    <property type="match status" value="1"/>
</dbReference>
<sequence length="76" mass="7624">MNCYDCHAAAGAAVPAVAVCHGCSSGLCPAHLLITRPEIHRPNGVGVVHAPARARRVWCATCHAAQAAGAPAVSTA</sequence>